<sequence>MGAASESQRRIDALESALGKMKTSTGAACVYCDQLTRRARQLDSLTSPASDASSMLSKASNNLGATLLLMKDAKEKFDTVRDCEPAIERLHRGVVQLQNLKAGKAKNNRRNPFDDKDADNKPVTLTEQDVYAAADSMEIIRDAYEYFIERKHWRSTGSALRSLERVHQMGVSSMCILSSFHLIDSGQAVKLKRVVKQEGAAKARAAMETAQQTRDRLSAALQNRDLLRSIGEFEEYQPVEARLVRELRGILECLGNNGHQLVPAPKNEPPGLAHHFGMQANRVVRTEKVGSGGYTNIVQRPLKTGFPQIDAYGEARKNVAFASIDHYYKRTKQERKRNLEKFSGSAAMDVADAAARDAVRCLEHAMVVVAGEKNVYRTVVTPSLTKMSDEDGGNEEISPFYRKACAASYSYVVASVVDKTMDIIETVFLKEGLIGHASGTKSGENAVQLSVRDTASAAAAGLRMLDGVRMLGPSLAKLCDMPIGDGTEEQPSIASILCIAIHRTTVKNTARTLENLAKAIQEDPIKGSANRAKDARVANLTCDVVRSVRNVSHYESAYKSVSKRRQLPWDPNMGEEAGELESFIRFLVMRLVNSLKGKALNYTKHPGDLGQARSSMFMMNNSFYLRDELGPHAHNYGNPNDYRIESSWFVDKVNKLFESEKNKYLGHWEVLNAHLTSVEHDELEYQKNDNILSLDSGRLIKGRFSGFNEDFERIYDEHKELAVVDPRLRGLLQKEVAEVFLPLYRNFFERYSKIRFSKKHQSEYTKYSPYKIEELLSELYVEAE</sequence>
<keyword evidence="2 4" id="KW-0813">Transport</keyword>
<evidence type="ECO:0000313" key="8">
    <source>
        <dbReference type="Proteomes" id="UP001295423"/>
    </source>
</evidence>
<evidence type="ECO:0000256" key="5">
    <source>
        <dbReference type="SAM" id="MobiDB-lite"/>
    </source>
</evidence>
<evidence type="ECO:0000313" key="7">
    <source>
        <dbReference type="EMBL" id="CAJ1942942.1"/>
    </source>
</evidence>
<feature type="region of interest" description="Disordered" evidence="5">
    <location>
        <begin position="101"/>
        <end position="121"/>
    </location>
</feature>
<comment type="function">
    <text evidence="4">Component of the exocyst complex.</text>
</comment>
<accession>A0AAD2FLU2</accession>
<dbReference type="GO" id="GO:0005546">
    <property type="term" value="F:phosphatidylinositol-4,5-bisphosphate binding"/>
    <property type="evidence" value="ECO:0007669"/>
    <property type="project" value="InterPro"/>
</dbReference>
<dbReference type="PANTHER" id="PTHR12542">
    <property type="entry name" value="EXOCYST COMPLEX PROTEIN EXO70"/>
    <property type="match status" value="1"/>
</dbReference>
<feature type="compositionally biased region" description="Basic and acidic residues" evidence="5">
    <location>
        <begin position="111"/>
        <end position="120"/>
    </location>
</feature>
<dbReference type="InterPro" id="IPR046364">
    <property type="entry name" value="Exo70_C"/>
</dbReference>
<dbReference type="GO" id="GO:0000145">
    <property type="term" value="C:exocyst"/>
    <property type="evidence" value="ECO:0007669"/>
    <property type="project" value="InterPro"/>
</dbReference>
<dbReference type="Proteomes" id="UP001295423">
    <property type="component" value="Unassembled WGS sequence"/>
</dbReference>
<evidence type="ECO:0000259" key="6">
    <source>
        <dbReference type="Pfam" id="PF03081"/>
    </source>
</evidence>
<feature type="domain" description="Exocyst complex subunit Exo70 C-terminal" evidence="6">
    <location>
        <begin position="500"/>
        <end position="778"/>
    </location>
</feature>
<keyword evidence="3 4" id="KW-0268">Exocytosis</keyword>
<dbReference type="EMBL" id="CAKOGP040001112">
    <property type="protein sequence ID" value="CAJ1942942.1"/>
    <property type="molecule type" value="Genomic_DNA"/>
</dbReference>
<dbReference type="Pfam" id="PF03081">
    <property type="entry name" value="Exo70_C"/>
    <property type="match status" value="1"/>
</dbReference>
<evidence type="ECO:0000256" key="3">
    <source>
        <dbReference type="ARBA" id="ARBA00022483"/>
    </source>
</evidence>
<name>A0AAD2FLU2_9STRA</name>
<keyword evidence="8" id="KW-1185">Reference proteome</keyword>
<dbReference type="SUPFAM" id="SSF74788">
    <property type="entry name" value="Cullin repeat-like"/>
    <property type="match status" value="1"/>
</dbReference>
<dbReference type="Gene3D" id="1.20.1280.170">
    <property type="entry name" value="Exocyst complex component Exo70"/>
    <property type="match status" value="1"/>
</dbReference>
<evidence type="ECO:0000256" key="4">
    <source>
        <dbReference type="RuleBase" id="RU365026"/>
    </source>
</evidence>
<dbReference type="PANTHER" id="PTHR12542:SF41">
    <property type="entry name" value="EXOCYST COMPLEX COMPONENT 7"/>
    <property type="match status" value="1"/>
</dbReference>
<protein>
    <recommendedName>
        <fullName evidence="4">Exocyst subunit Exo70 family protein</fullName>
    </recommendedName>
</protein>
<comment type="caution">
    <text evidence="7">The sequence shown here is derived from an EMBL/GenBank/DDBJ whole genome shotgun (WGS) entry which is preliminary data.</text>
</comment>
<dbReference type="InterPro" id="IPR004140">
    <property type="entry name" value="Exo70"/>
</dbReference>
<comment type="similarity">
    <text evidence="1 4">Belongs to the EXO70 family.</text>
</comment>
<dbReference type="InterPro" id="IPR016159">
    <property type="entry name" value="Cullin_repeat-like_dom_sf"/>
</dbReference>
<dbReference type="AlphaFoldDB" id="A0AAD2FLU2"/>
<gene>
    <name evidence="7" type="ORF">CYCCA115_LOCUS8198</name>
</gene>
<organism evidence="7 8">
    <name type="scientific">Cylindrotheca closterium</name>
    <dbReference type="NCBI Taxonomy" id="2856"/>
    <lineage>
        <taxon>Eukaryota</taxon>
        <taxon>Sar</taxon>
        <taxon>Stramenopiles</taxon>
        <taxon>Ochrophyta</taxon>
        <taxon>Bacillariophyta</taxon>
        <taxon>Bacillariophyceae</taxon>
        <taxon>Bacillariophycidae</taxon>
        <taxon>Bacillariales</taxon>
        <taxon>Bacillariaceae</taxon>
        <taxon>Cylindrotheca</taxon>
    </lineage>
</organism>
<keyword evidence="4" id="KW-0653">Protein transport</keyword>
<dbReference type="GO" id="GO:0015031">
    <property type="term" value="P:protein transport"/>
    <property type="evidence" value="ECO:0007669"/>
    <property type="project" value="UniProtKB-KW"/>
</dbReference>
<evidence type="ECO:0000256" key="1">
    <source>
        <dbReference type="ARBA" id="ARBA00006756"/>
    </source>
</evidence>
<reference evidence="7" key="1">
    <citation type="submission" date="2023-08" db="EMBL/GenBank/DDBJ databases">
        <authorList>
            <person name="Audoor S."/>
            <person name="Bilcke G."/>
        </authorList>
    </citation>
    <scope>NUCLEOTIDE SEQUENCE</scope>
</reference>
<dbReference type="GO" id="GO:0006887">
    <property type="term" value="P:exocytosis"/>
    <property type="evidence" value="ECO:0007669"/>
    <property type="project" value="UniProtKB-KW"/>
</dbReference>
<proteinExistence type="inferred from homology"/>
<evidence type="ECO:0000256" key="2">
    <source>
        <dbReference type="ARBA" id="ARBA00022448"/>
    </source>
</evidence>